<comment type="caution">
    <text evidence="1">The sequence shown here is derived from an EMBL/GenBank/DDBJ whole genome shotgun (WGS) entry which is preliminary data.</text>
</comment>
<evidence type="ECO:0000313" key="2">
    <source>
        <dbReference type="Proteomes" id="UP000035021"/>
    </source>
</evidence>
<gene>
    <name evidence="1" type="ORF">GP2_055_00140</name>
</gene>
<dbReference type="EMBL" id="BAOQ01000055">
    <property type="protein sequence ID" value="GAC86131.1"/>
    <property type="molecule type" value="Genomic_DNA"/>
</dbReference>
<accession>A0ABQ0IRD9</accession>
<name>A0ABQ0IRD9_9ACTN</name>
<keyword evidence="2" id="KW-1185">Reference proteome</keyword>
<evidence type="ECO:0000313" key="1">
    <source>
        <dbReference type="EMBL" id="GAC86131.1"/>
    </source>
</evidence>
<organism evidence="1 2">
    <name type="scientific">Gordonia paraffinivorans NBRC 108238</name>
    <dbReference type="NCBI Taxonomy" id="1223543"/>
    <lineage>
        <taxon>Bacteria</taxon>
        <taxon>Bacillati</taxon>
        <taxon>Actinomycetota</taxon>
        <taxon>Actinomycetes</taxon>
        <taxon>Mycobacteriales</taxon>
        <taxon>Gordoniaceae</taxon>
        <taxon>Gordonia</taxon>
    </lineage>
</organism>
<dbReference type="RefSeq" id="WP_006902408.1">
    <property type="nucleotide sequence ID" value="NZ_BAOQ01000055.1"/>
</dbReference>
<proteinExistence type="predicted"/>
<protein>
    <submittedName>
        <fullName evidence="1">Uncharacterized protein</fullName>
    </submittedName>
</protein>
<reference evidence="1 2" key="1">
    <citation type="submission" date="2013-02" db="EMBL/GenBank/DDBJ databases">
        <title>Whole genome shotgun sequence of Gordonia paraffinivorans NBRC 108238.</title>
        <authorList>
            <person name="Isaki-Nakamura S."/>
            <person name="Hosoyama A."/>
            <person name="Tsuchikane K."/>
            <person name="Ando Y."/>
            <person name="Baba S."/>
            <person name="Ohji S."/>
            <person name="Hamada M."/>
            <person name="Tamura T."/>
            <person name="Yamazoe A."/>
            <person name="Yamazaki S."/>
            <person name="Fujita N."/>
        </authorList>
    </citation>
    <scope>NUCLEOTIDE SEQUENCE [LARGE SCALE GENOMIC DNA]</scope>
    <source>
        <strain evidence="1 2">NBRC 108238</strain>
    </source>
</reference>
<sequence>MEILNPSPSLCLPQAMWIVFDTVARRDDVTSDDVLDLVVPVAIRKSTPGNGGHVNRALKALLELELLTRDGDFLKPTIDDNGPGSFLRVLRYRLTSPPSDFGPEFSGAPDLRDGLIWLLRRSPFAPLDWQDVEKTQLKQVFVNDTRWNAFMHWTKALGLGRPAPAVVVEGSKKKTTGEKVVPDPTEAVIDVIRNPIGEALPVGSSISISVLLEFLRRELPVLPGHSSAVVDEIPEDSSDELRALGLALSCAEERGLLSMTYQADPSGVLALPDARDYGNDRFVSAVTIIEE</sequence>
<dbReference type="Proteomes" id="UP000035021">
    <property type="component" value="Unassembled WGS sequence"/>
</dbReference>